<accession>A0A7I8LES4</accession>
<sequence>MSLLFLIIYLDNYLQKLSLFGPLSISSLFCCENY</sequence>
<dbReference type="AlphaFoldDB" id="A0A7I8LES4"/>
<organism evidence="1 2">
    <name type="scientific">Spirodela intermedia</name>
    <name type="common">Intermediate duckweed</name>
    <dbReference type="NCBI Taxonomy" id="51605"/>
    <lineage>
        <taxon>Eukaryota</taxon>
        <taxon>Viridiplantae</taxon>
        <taxon>Streptophyta</taxon>
        <taxon>Embryophyta</taxon>
        <taxon>Tracheophyta</taxon>
        <taxon>Spermatophyta</taxon>
        <taxon>Magnoliopsida</taxon>
        <taxon>Liliopsida</taxon>
        <taxon>Araceae</taxon>
        <taxon>Lemnoideae</taxon>
        <taxon>Spirodela</taxon>
    </lineage>
</organism>
<dbReference type="EMBL" id="LR746277">
    <property type="protein sequence ID" value="CAA7407744.1"/>
    <property type="molecule type" value="Genomic_DNA"/>
</dbReference>
<protein>
    <submittedName>
        <fullName evidence="1">Uncharacterized protein</fullName>
    </submittedName>
</protein>
<name>A0A7I8LES4_SPIIN</name>
<proteinExistence type="predicted"/>
<evidence type="ECO:0000313" key="2">
    <source>
        <dbReference type="Proteomes" id="UP000663760"/>
    </source>
</evidence>
<evidence type="ECO:0000313" key="1">
    <source>
        <dbReference type="EMBL" id="CAA7407744.1"/>
    </source>
</evidence>
<gene>
    <name evidence="1" type="ORF">SI8410_14018422</name>
</gene>
<keyword evidence="2" id="KW-1185">Reference proteome</keyword>
<reference evidence="1" key="1">
    <citation type="submission" date="2020-02" db="EMBL/GenBank/DDBJ databases">
        <authorList>
            <person name="Scholz U."/>
            <person name="Mascher M."/>
            <person name="Fiebig A."/>
        </authorList>
    </citation>
    <scope>NUCLEOTIDE SEQUENCE</scope>
</reference>
<dbReference type="Proteomes" id="UP000663760">
    <property type="component" value="Chromosome 14"/>
</dbReference>